<evidence type="ECO:0000313" key="3">
    <source>
        <dbReference type="Proteomes" id="UP000054248"/>
    </source>
</evidence>
<keyword evidence="3" id="KW-1185">Reference proteome</keyword>
<dbReference type="Proteomes" id="UP000054248">
    <property type="component" value="Unassembled WGS sequence"/>
</dbReference>
<dbReference type="EMBL" id="KN822949">
    <property type="protein sequence ID" value="KIO33374.1"/>
    <property type="molecule type" value="Genomic_DNA"/>
</dbReference>
<evidence type="ECO:0008006" key="4">
    <source>
        <dbReference type="Google" id="ProtNLM"/>
    </source>
</evidence>
<reference evidence="2 3" key="1">
    <citation type="submission" date="2014-04" db="EMBL/GenBank/DDBJ databases">
        <authorList>
            <consortium name="DOE Joint Genome Institute"/>
            <person name="Kuo A."/>
            <person name="Girlanda M."/>
            <person name="Perotto S."/>
            <person name="Kohler A."/>
            <person name="Nagy L.G."/>
            <person name="Floudas D."/>
            <person name="Copeland A."/>
            <person name="Barry K.W."/>
            <person name="Cichocki N."/>
            <person name="Veneault-Fourrey C."/>
            <person name="LaButti K."/>
            <person name="Lindquist E.A."/>
            <person name="Lipzen A."/>
            <person name="Lundell T."/>
            <person name="Morin E."/>
            <person name="Murat C."/>
            <person name="Sun H."/>
            <person name="Tunlid A."/>
            <person name="Henrissat B."/>
            <person name="Grigoriev I.V."/>
            <person name="Hibbett D.S."/>
            <person name="Martin F."/>
            <person name="Nordberg H.P."/>
            <person name="Cantor M.N."/>
            <person name="Hua S.X."/>
        </authorList>
    </citation>
    <scope>NUCLEOTIDE SEQUENCE [LARGE SCALE GENOMIC DNA]</scope>
    <source>
        <strain evidence="2 3">MUT 4182</strain>
    </source>
</reference>
<sequence length="696" mass="76876">MNSLNRLLLWPDVDRGTRIEDLVRRATREFETGPLQPEAQFRYPDGPNETSRLALALLIPWNRGRETGQPPTRRLRFAPAPSEITLNDVLIPTPGRSPIASAIATGRDLNYDPGQVNTWLLRLTPVEPEVRVNHPPTAPDARRAVCNGTCVYDGWSLDNPEELNPLPPDVSSPPDSDDGDDTIMIGASPAAVELELRMESPPPPPPATPQPLGAIWSTPFRERQTALPRVTSIPSFALAALNHATNPSYPGPNLGLHFPPILSIRAETIDEGANEYEYIIQCCYADRDATMLLTPNHSFELVPPSGEPSSGEGVERELLQALIARRFRPSHNLSPRFGDLLAFQPSTDDARVPSTEAELREAWITGALLTLSVIRNGHLPQNFMPLQWHLAMNNGDVDSLTRDVLDEFTPPLLQVLDELRELGPSGDLTVHRSFYAQYLDFDVGRLRHRDAVSHEALIPFTLYRTLFGPPSLDHPQMIAFMEGASLTCSNGFSVRELTHAFSGGSAALLHRIIEGQITEPEDLAAIIDIVEPSITYVHQLHAIPDHTFSTFGQFLHKFLRGKDWPQPGLADDLRLLASVTDSEVADPTFRSRMFHRAAFNRDLILAGSRIRVTFTGTNSHDASSLALDTRRQMANGKTLLWRTCLGTVYIPATTILHFLQAEYPDGAGFDSSEQAIDHWLMTEVITAARGGIGGTL</sequence>
<organism evidence="2 3">
    <name type="scientific">Tulasnella calospora MUT 4182</name>
    <dbReference type="NCBI Taxonomy" id="1051891"/>
    <lineage>
        <taxon>Eukaryota</taxon>
        <taxon>Fungi</taxon>
        <taxon>Dikarya</taxon>
        <taxon>Basidiomycota</taxon>
        <taxon>Agaricomycotina</taxon>
        <taxon>Agaricomycetes</taxon>
        <taxon>Cantharellales</taxon>
        <taxon>Tulasnellaceae</taxon>
        <taxon>Tulasnella</taxon>
    </lineage>
</organism>
<feature type="region of interest" description="Disordered" evidence="1">
    <location>
        <begin position="158"/>
        <end position="179"/>
    </location>
</feature>
<dbReference type="HOGENOM" id="CLU_019323_0_0_1"/>
<reference evidence="3" key="2">
    <citation type="submission" date="2015-01" db="EMBL/GenBank/DDBJ databases">
        <title>Evolutionary Origins and Diversification of the Mycorrhizal Mutualists.</title>
        <authorList>
            <consortium name="DOE Joint Genome Institute"/>
            <consortium name="Mycorrhizal Genomics Consortium"/>
            <person name="Kohler A."/>
            <person name="Kuo A."/>
            <person name="Nagy L.G."/>
            <person name="Floudas D."/>
            <person name="Copeland A."/>
            <person name="Barry K.W."/>
            <person name="Cichocki N."/>
            <person name="Veneault-Fourrey C."/>
            <person name="LaButti K."/>
            <person name="Lindquist E.A."/>
            <person name="Lipzen A."/>
            <person name="Lundell T."/>
            <person name="Morin E."/>
            <person name="Murat C."/>
            <person name="Riley R."/>
            <person name="Ohm R."/>
            <person name="Sun H."/>
            <person name="Tunlid A."/>
            <person name="Henrissat B."/>
            <person name="Grigoriev I.V."/>
            <person name="Hibbett D.S."/>
            <person name="Martin F."/>
        </authorList>
    </citation>
    <scope>NUCLEOTIDE SEQUENCE [LARGE SCALE GENOMIC DNA]</scope>
    <source>
        <strain evidence="3">MUT 4182</strain>
    </source>
</reference>
<dbReference type="AlphaFoldDB" id="A0A0C3QWS1"/>
<dbReference type="OrthoDB" id="3214991at2759"/>
<name>A0A0C3QWS1_9AGAM</name>
<evidence type="ECO:0000313" key="2">
    <source>
        <dbReference type="EMBL" id="KIO33374.1"/>
    </source>
</evidence>
<protein>
    <recommendedName>
        <fullName evidence="4">HECT domain-containing protein</fullName>
    </recommendedName>
</protein>
<evidence type="ECO:0000256" key="1">
    <source>
        <dbReference type="SAM" id="MobiDB-lite"/>
    </source>
</evidence>
<gene>
    <name evidence="2" type="ORF">M407DRAFT_17922</name>
</gene>
<accession>A0A0C3QWS1</accession>
<proteinExistence type="predicted"/>